<evidence type="ECO:0000256" key="2">
    <source>
        <dbReference type="ARBA" id="ARBA00011032"/>
    </source>
</evidence>
<dbReference type="PANTHER" id="PTHR30038">
    <property type="entry name" value="ALDEHYDE FERREDOXIN OXIDOREDUCTASE"/>
    <property type="match status" value="1"/>
</dbReference>
<evidence type="ECO:0000256" key="7">
    <source>
        <dbReference type="ARBA" id="ARBA00023014"/>
    </source>
</evidence>
<dbReference type="OrthoDB" id="9763894at2"/>
<dbReference type="SUPFAM" id="SSF56228">
    <property type="entry name" value="Aldehyde ferredoxin oxidoreductase, N-terminal domain"/>
    <property type="match status" value="1"/>
</dbReference>
<feature type="domain" description="Aldehyde ferredoxin oxidoreductase N-terminal" evidence="9">
    <location>
        <begin position="1"/>
        <end position="208"/>
    </location>
</feature>
<dbReference type="GO" id="GO:0051539">
    <property type="term" value="F:4 iron, 4 sulfur cluster binding"/>
    <property type="evidence" value="ECO:0007669"/>
    <property type="project" value="UniProtKB-KW"/>
</dbReference>
<dbReference type="Gene3D" id="1.10.599.10">
    <property type="entry name" value="Aldehyde Ferredoxin Oxidoreductase Protein, subunit A, domain 3"/>
    <property type="match status" value="1"/>
</dbReference>
<proteinExistence type="inferred from homology"/>
<keyword evidence="5" id="KW-0560">Oxidoreductase</keyword>
<dbReference type="Proteomes" id="UP000199602">
    <property type="component" value="Unassembled WGS sequence"/>
</dbReference>
<sequence length="578" mass="61737">MAKLLRINTKTNEFKFEDLNEEMSLLGGRALTSKIIRKEVPATCHPLGPSNKLVVATGILSGTPLANSGRISVGGKSPLTGGIKEANSGGTFSQKMAKLGIRGIVLEDKPEKKDSPKIIYLNKDGVQIENMPELANLGTYETCEKLFAKYGKKVGILVIGPAGENLRLAASIQFTDPKGRPARAAGRGGLGAVMGSKGIKAIVVDDTDAPGIKLKDPEAFKEAAKRWAEILRGHAVTGQGLPSFGTAILINIINEAGALPTKNFRSGRFEKAAEVSGEKMAELIQKRGGVVKEGCHPGCIIQCSQAYVDENGEYITSGFEYETIWAMGPNTLIDNLDDLAQLDRLCDDLGLDTIETGNTIAVAMEGGVIPWGDGKAAQELLKRVYDPKDYLGRIIANGAAFTGEALGVDRVPVVKRQALPAYDPRAVKGVGVTYATTPMGADHTAGYAVCQNILKVGGDIDPLKKEGNIEVSKNLQIATAAIDSTGFCLFVAFAVLDTDDALETMAKLLSARTGKNISVDDIVNLGISVLKDEYAFNKEAGFTKSKDQLPEFFSKEPLPPHNTIWDFTIDELQAAKVE</sequence>
<dbReference type="GO" id="GO:0016625">
    <property type="term" value="F:oxidoreductase activity, acting on the aldehyde or oxo group of donors, iron-sulfur protein as acceptor"/>
    <property type="evidence" value="ECO:0007669"/>
    <property type="project" value="InterPro"/>
</dbReference>
<evidence type="ECO:0000256" key="3">
    <source>
        <dbReference type="ARBA" id="ARBA00022485"/>
    </source>
</evidence>
<dbReference type="SUPFAM" id="SSF48310">
    <property type="entry name" value="Aldehyde ferredoxin oxidoreductase, C-terminal domains"/>
    <property type="match status" value="1"/>
</dbReference>
<accession>A0A1H0EKE8</accession>
<dbReference type="STRING" id="206665.SAMN04488516_10826"/>
<dbReference type="InterPro" id="IPR051919">
    <property type="entry name" value="W-dependent_AOR"/>
</dbReference>
<dbReference type="InterPro" id="IPR001203">
    <property type="entry name" value="OxRdtase_Ald_Fedxn_C"/>
</dbReference>
<keyword evidence="11" id="KW-1185">Reference proteome</keyword>
<evidence type="ECO:0000256" key="8">
    <source>
        <dbReference type="ARBA" id="ARBA00049934"/>
    </source>
</evidence>
<keyword evidence="6" id="KW-0408">Iron</keyword>
<evidence type="ECO:0000313" key="10">
    <source>
        <dbReference type="EMBL" id="SDN82813.1"/>
    </source>
</evidence>
<dbReference type="EMBL" id="FNIN01000008">
    <property type="protein sequence ID" value="SDN82813.1"/>
    <property type="molecule type" value="Genomic_DNA"/>
</dbReference>
<dbReference type="InterPro" id="IPR036021">
    <property type="entry name" value="Tungsten_al_ferr_oxy-like_C"/>
</dbReference>
<organism evidence="10 11">
    <name type="scientific">Desulfonauticus submarinus</name>
    <dbReference type="NCBI Taxonomy" id="206665"/>
    <lineage>
        <taxon>Bacteria</taxon>
        <taxon>Pseudomonadati</taxon>
        <taxon>Thermodesulfobacteriota</taxon>
        <taxon>Desulfovibrionia</taxon>
        <taxon>Desulfovibrionales</taxon>
        <taxon>Desulfonauticaceae</taxon>
        <taxon>Desulfonauticus</taxon>
    </lineage>
</organism>
<dbReference type="GO" id="GO:0046872">
    <property type="term" value="F:metal ion binding"/>
    <property type="evidence" value="ECO:0007669"/>
    <property type="project" value="UniProtKB-KW"/>
</dbReference>
<comment type="cofactor">
    <cofactor evidence="1">
        <name>[4Fe-4S] cluster</name>
        <dbReference type="ChEBI" id="CHEBI:49883"/>
    </cofactor>
</comment>
<dbReference type="Pfam" id="PF01314">
    <property type="entry name" value="AFOR_C"/>
    <property type="match status" value="1"/>
</dbReference>
<dbReference type="AlphaFoldDB" id="A0A1H0EKE8"/>
<evidence type="ECO:0000313" key="11">
    <source>
        <dbReference type="Proteomes" id="UP000199602"/>
    </source>
</evidence>
<keyword evidence="4" id="KW-0479">Metal-binding</keyword>
<evidence type="ECO:0000256" key="5">
    <source>
        <dbReference type="ARBA" id="ARBA00023002"/>
    </source>
</evidence>
<comment type="similarity">
    <text evidence="2">Belongs to the AOR/FOR family.</text>
</comment>
<keyword evidence="3" id="KW-0004">4Fe-4S</keyword>
<dbReference type="Gene3D" id="1.10.569.10">
    <property type="entry name" value="Aldehyde Ferredoxin Oxidoreductase Protein, subunit A, domain 2"/>
    <property type="match status" value="1"/>
</dbReference>
<dbReference type="GO" id="GO:0009055">
    <property type="term" value="F:electron transfer activity"/>
    <property type="evidence" value="ECO:0007669"/>
    <property type="project" value="InterPro"/>
</dbReference>
<dbReference type="PANTHER" id="PTHR30038:SF0">
    <property type="entry name" value="TUNGSTEN-CONTAINING ALDEHYDE FERREDOXIN OXIDOREDUCTASE"/>
    <property type="match status" value="1"/>
</dbReference>
<evidence type="ECO:0000259" key="9">
    <source>
        <dbReference type="SMART" id="SM00790"/>
    </source>
</evidence>
<protein>
    <submittedName>
        <fullName evidence="10">Aldehyde:ferredoxin oxidoreductase</fullName>
    </submittedName>
</protein>
<dbReference type="InterPro" id="IPR013983">
    <property type="entry name" value="Ald_Fedxn_OxRdtase_N"/>
</dbReference>
<dbReference type="InterPro" id="IPR013985">
    <property type="entry name" value="Ald_Fedxn_OxRdtase_dom3"/>
</dbReference>
<evidence type="ECO:0000256" key="4">
    <source>
        <dbReference type="ARBA" id="ARBA00022723"/>
    </source>
</evidence>
<comment type="cofactor">
    <cofactor evidence="8">
        <name>tungstopterin</name>
        <dbReference type="ChEBI" id="CHEBI:30402"/>
    </cofactor>
</comment>
<gene>
    <name evidence="10" type="ORF">SAMN04488516_10826</name>
</gene>
<evidence type="ECO:0000256" key="1">
    <source>
        <dbReference type="ARBA" id="ARBA00001966"/>
    </source>
</evidence>
<dbReference type="Pfam" id="PF02730">
    <property type="entry name" value="AFOR_N"/>
    <property type="match status" value="1"/>
</dbReference>
<dbReference type="InterPro" id="IPR013984">
    <property type="entry name" value="Ald_Fedxn_OxRdtase_dom2"/>
</dbReference>
<reference evidence="10 11" key="1">
    <citation type="submission" date="2016-10" db="EMBL/GenBank/DDBJ databases">
        <authorList>
            <person name="de Groot N.N."/>
        </authorList>
    </citation>
    <scope>NUCLEOTIDE SEQUENCE [LARGE SCALE GENOMIC DNA]</scope>
    <source>
        <strain evidence="10 11">DSM 15269</strain>
    </source>
</reference>
<dbReference type="InterPro" id="IPR036503">
    <property type="entry name" value="Ald_Fedxn_OxRdtase_N_sf"/>
</dbReference>
<dbReference type="RefSeq" id="WP_092065635.1">
    <property type="nucleotide sequence ID" value="NZ_FNIN01000008.1"/>
</dbReference>
<keyword evidence="7" id="KW-0411">Iron-sulfur</keyword>
<evidence type="ECO:0000256" key="6">
    <source>
        <dbReference type="ARBA" id="ARBA00023004"/>
    </source>
</evidence>
<dbReference type="SMART" id="SM00790">
    <property type="entry name" value="AFOR_N"/>
    <property type="match status" value="1"/>
</dbReference>
<dbReference type="Gene3D" id="3.60.9.10">
    <property type="entry name" value="Aldehyde ferredoxin oxidoreductase, N-terminal domain"/>
    <property type="match status" value="1"/>
</dbReference>
<name>A0A1H0EKE8_9BACT</name>